<dbReference type="InterPro" id="IPR032819">
    <property type="entry name" value="TruB_C"/>
</dbReference>
<evidence type="ECO:0000256" key="2">
    <source>
        <dbReference type="ARBA" id="ARBA00005642"/>
    </source>
</evidence>
<dbReference type="Proteomes" id="UP000051442">
    <property type="component" value="Unassembled WGS sequence"/>
</dbReference>
<evidence type="ECO:0000313" key="9">
    <source>
        <dbReference type="Proteomes" id="UP000051442"/>
    </source>
</evidence>
<dbReference type="HAMAP" id="MF_01080">
    <property type="entry name" value="TruB_bact"/>
    <property type="match status" value="1"/>
</dbReference>
<dbReference type="GO" id="GO:1990481">
    <property type="term" value="P:mRNA pseudouridine synthesis"/>
    <property type="evidence" value="ECO:0007669"/>
    <property type="project" value="TreeGrafter"/>
</dbReference>
<dbReference type="STRING" id="1423804.FD14_GL003068"/>
<keyword evidence="9" id="KW-1185">Reference proteome</keyword>
<evidence type="ECO:0000256" key="3">
    <source>
        <dbReference type="ARBA" id="ARBA00022694"/>
    </source>
</evidence>
<protein>
    <recommendedName>
        <fullName evidence="5">tRNA pseudouridine synthase B</fullName>
        <ecNumber evidence="5">5.4.99.25</ecNumber>
    </recommendedName>
    <alternativeName>
        <fullName evidence="5">tRNA pseudouridine(55) synthase</fullName>
        <shortName evidence="5">Psi55 synthase</shortName>
    </alternativeName>
    <alternativeName>
        <fullName evidence="5">tRNA pseudouridylate synthase</fullName>
    </alternativeName>
    <alternativeName>
        <fullName evidence="5">tRNA-uridine isomerase</fullName>
    </alternativeName>
</protein>
<organism evidence="8 9">
    <name type="scientific">Secundilactobacillus similis DSM 23365 = JCM 2765</name>
    <dbReference type="NCBI Taxonomy" id="1423804"/>
    <lineage>
        <taxon>Bacteria</taxon>
        <taxon>Bacillati</taxon>
        <taxon>Bacillota</taxon>
        <taxon>Bacilli</taxon>
        <taxon>Lactobacillales</taxon>
        <taxon>Lactobacillaceae</taxon>
        <taxon>Secundilactobacillus</taxon>
    </lineage>
</organism>
<gene>
    <name evidence="5" type="primary">truB</name>
    <name evidence="8" type="ORF">FD14_GL003068</name>
</gene>
<proteinExistence type="inferred from homology"/>
<dbReference type="InterPro" id="IPR002501">
    <property type="entry name" value="PsdUridine_synth_N"/>
</dbReference>
<evidence type="ECO:0000256" key="4">
    <source>
        <dbReference type="ARBA" id="ARBA00023235"/>
    </source>
</evidence>
<dbReference type="PANTHER" id="PTHR13767">
    <property type="entry name" value="TRNA-PSEUDOURIDINE SYNTHASE"/>
    <property type="match status" value="1"/>
</dbReference>
<keyword evidence="4 5" id="KW-0413">Isomerase</keyword>
<dbReference type="EMBL" id="AYZM01000045">
    <property type="protein sequence ID" value="KRN26167.1"/>
    <property type="molecule type" value="Genomic_DNA"/>
</dbReference>
<evidence type="ECO:0000259" key="7">
    <source>
        <dbReference type="Pfam" id="PF16198"/>
    </source>
</evidence>
<feature type="active site" description="Nucleophile" evidence="5">
    <location>
        <position position="44"/>
    </location>
</feature>
<feature type="domain" description="tRNA pseudouridylate synthase B C-terminal" evidence="7">
    <location>
        <begin position="186"/>
        <end position="243"/>
    </location>
</feature>
<evidence type="ECO:0000256" key="1">
    <source>
        <dbReference type="ARBA" id="ARBA00000385"/>
    </source>
</evidence>
<dbReference type="InterPro" id="IPR020103">
    <property type="entry name" value="PsdUridine_synth_cat_dom_sf"/>
</dbReference>
<evidence type="ECO:0000259" key="6">
    <source>
        <dbReference type="Pfam" id="PF01509"/>
    </source>
</evidence>
<feature type="domain" description="Pseudouridine synthase II N-terminal" evidence="6">
    <location>
        <begin position="29"/>
        <end position="185"/>
    </location>
</feature>
<dbReference type="NCBIfam" id="TIGR00431">
    <property type="entry name" value="TruB"/>
    <property type="match status" value="1"/>
</dbReference>
<keyword evidence="3 5" id="KW-0819">tRNA processing</keyword>
<comment type="catalytic activity">
    <reaction evidence="1 5">
        <text>uridine(55) in tRNA = pseudouridine(55) in tRNA</text>
        <dbReference type="Rhea" id="RHEA:42532"/>
        <dbReference type="Rhea" id="RHEA-COMP:10101"/>
        <dbReference type="Rhea" id="RHEA-COMP:10102"/>
        <dbReference type="ChEBI" id="CHEBI:65314"/>
        <dbReference type="ChEBI" id="CHEBI:65315"/>
        <dbReference type="EC" id="5.4.99.25"/>
    </reaction>
</comment>
<dbReference type="Pfam" id="PF01509">
    <property type="entry name" value="TruB_N"/>
    <property type="match status" value="1"/>
</dbReference>
<dbReference type="SUPFAM" id="SSF55120">
    <property type="entry name" value="Pseudouridine synthase"/>
    <property type="match status" value="1"/>
</dbReference>
<comment type="caution">
    <text evidence="8">The sequence shown here is derived from an EMBL/GenBank/DDBJ whole genome shotgun (WGS) entry which is preliminary data.</text>
</comment>
<dbReference type="GO" id="GO:0160148">
    <property type="term" value="F:tRNA pseudouridine(55) synthase activity"/>
    <property type="evidence" value="ECO:0007669"/>
    <property type="project" value="UniProtKB-EC"/>
</dbReference>
<dbReference type="Pfam" id="PF16198">
    <property type="entry name" value="TruB_C_2"/>
    <property type="match status" value="1"/>
</dbReference>
<reference evidence="8 9" key="1">
    <citation type="journal article" date="2015" name="Genome Announc.">
        <title>Expanding the biotechnology potential of lactobacilli through comparative genomics of 213 strains and associated genera.</title>
        <authorList>
            <person name="Sun Z."/>
            <person name="Harris H.M."/>
            <person name="McCann A."/>
            <person name="Guo C."/>
            <person name="Argimon S."/>
            <person name="Zhang W."/>
            <person name="Yang X."/>
            <person name="Jeffery I.B."/>
            <person name="Cooney J.C."/>
            <person name="Kagawa T.F."/>
            <person name="Liu W."/>
            <person name="Song Y."/>
            <person name="Salvetti E."/>
            <person name="Wrobel A."/>
            <person name="Rasinkangas P."/>
            <person name="Parkhill J."/>
            <person name="Rea M.C."/>
            <person name="O'Sullivan O."/>
            <person name="Ritari J."/>
            <person name="Douillard F.P."/>
            <person name="Paul Ross R."/>
            <person name="Yang R."/>
            <person name="Briner A.E."/>
            <person name="Felis G.E."/>
            <person name="de Vos W.M."/>
            <person name="Barrangou R."/>
            <person name="Klaenhammer T.R."/>
            <person name="Caufield P.W."/>
            <person name="Cui Y."/>
            <person name="Zhang H."/>
            <person name="O'Toole P.W."/>
        </authorList>
    </citation>
    <scope>NUCLEOTIDE SEQUENCE [LARGE SCALE GENOMIC DNA]</scope>
    <source>
        <strain evidence="8 9">DSM 23365</strain>
    </source>
</reference>
<evidence type="ECO:0000256" key="5">
    <source>
        <dbReference type="HAMAP-Rule" id="MF_01080"/>
    </source>
</evidence>
<sequence>MERLVMMDGIIPLYKERGLSSHDCVNHLRKLLHMKKIGHSGTLDPTVDGVLPICVGSATKVVDYLMTHRKVYRGSVTLGYATETEDLEGAEVARKAIEEPFTDDQIDAVLQSMVGELKQIPPMFSAVKVNGRKLYQYALAGEEVERPVRVVQINEFRRLGASRYDAANQTQTVDFEVSCSKGTYVRTLAVEVGEQLGVPAVMSSLTRHESGGFTLEEAFSLDQVREMFANDDFSFLYPLDRALPDYPQVELTDEVWEVVQHGVWLLQDEVGLDAPIIALRYQNQTKCLYKLVDHKYKPLKMFSTK</sequence>
<dbReference type="GO" id="GO:0003723">
    <property type="term" value="F:RNA binding"/>
    <property type="evidence" value="ECO:0007669"/>
    <property type="project" value="InterPro"/>
</dbReference>
<name>A0A0R2FLT4_9LACO</name>
<comment type="similarity">
    <text evidence="2 5">Belongs to the pseudouridine synthase TruB family. Type 1 subfamily.</text>
</comment>
<dbReference type="PANTHER" id="PTHR13767:SF2">
    <property type="entry name" value="PSEUDOURIDYLATE SYNTHASE TRUB1"/>
    <property type="match status" value="1"/>
</dbReference>
<evidence type="ECO:0000313" key="8">
    <source>
        <dbReference type="EMBL" id="KRN26167.1"/>
    </source>
</evidence>
<dbReference type="EC" id="5.4.99.25" evidence="5"/>
<comment type="function">
    <text evidence="5">Responsible for synthesis of pseudouridine from uracil-55 in the psi GC loop of transfer RNAs.</text>
</comment>
<dbReference type="CDD" id="cd02573">
    <property type="entry name" value="PseudoU_synth_EcTruB"/>
    <property type="match status" value="1"/>
</dbReference>
<accession>A0A0R2FLT4</accession>
<dbReference type="AlphaFoldDB" id="A0A0R2FLT4"/>
<dbReference type="FunFam" id="3.30.2350.10:FF:000011">
    <property type="entry name" value="tRNA pseudouridine synthase B"/>
    <property type="match status" value="1"/>
</dbReference>
<dbReference type="Gene3D" id="3.30.2350.10">
    <property type="entry name" value="Pseudouridine synthase"/>
    <property type="match status" value="1"/>
</dbReference>
<dbReference type="GO" id="GO:0031119">
    <property type="term" value="P:tRNA pseudouridine synthesis"/>
    <property type="evidence" value="ECO:0007669"/>
    <property type="project" value="UniProtKB-UniRule"/>
</dbReference>
<dbReference type="InterPro" id="IPR014780">
    <property type="entry name" value="tRNA_psdUridine_synth_TruB"/>
</dbReference>
<dbReference type="PATRIC" id="fig|1423804.4.peg.3301"/>